<reference evidence="14 15" key="1">
    <citation type="submission" date="2020-05" db="EMBL/GenBank/DDBJ databases">
        <title>Genomic Encyclopedia of Type Strains, Phase IV (KMG-V): Genome sequencing to study the core and pangenomes of soil and plant-associated prokaryotes.</title>
        <authorList>
            <person name="Whitman W."/>
        </authorList>
    </citation>
    <scope>NUCLEOTIDE SEQUENCE [LARGE SCALE GENOMIC DNA]</scope>
    <source>
        <strain evidence="14 15">C29</strain>
    </source>
</reference>
<dbReference type="EC" id="2.7.13.3" evidence="2"/>
<evidence type="ECO:0000256" key="2">
    <source>
        <dbReference type="ARBA" id="ARBA00012438"/>
    </source>
</evidence>
<evidence type="ECO:0000256" key="7">
    <source>
        <dbReference type="ARBA" id="ARBA00022840"/>
    </source>
</evidence>
<keyword evidence="8" id="KW-0902">Two-component regulatory system</keyword>
<keyword evidence="3" id="KW-0597">Phosphoprotein</keyword>
<comment type="caution">
    <text evidence="14">The sequence shown here is derived from an EMBL/GenBank/DDBJ whole genome shotgun (WGS) entry which is preliminary data.</text>
</comment>
<dbReference type="EMBL" id="JABSNM010000001">
    <property type="protein sequence ID" value="NRT54676.1"/>
    <property type="molecule type" value="Genomic_DNA"/>
</dbReference>
<dbReference type="Gene3D" id="1.10.287.130">
    <property type="match status" value="1"/>
</dbReference>
<dbReference type="InterPro" id="IPR000700">
    <property type="entry name" value="PAS-assoc_C"/>
</dbReference>
<evidence type="ECO:0000256" key="8">
    <source>
        <dbReference type="ARBA" id="ARBA00023012"/>
    </source>
</evidence>
<evidence type="ECO:0000256" key="10">
    <source>
        <dbReference type="SAM" id="Phobius"/>
    </source>
</evidence>
<keyword evidence="5" id="KW-0547">Nucleotide-binding</keyword>
<dbReference type="SMART" id="SM00387">
    <property type="entry name" value="HATPase_c"/>
    <property type="match status" value="1"/>
</dbReference>
<evidence type="ECO:0000256" key="1">
    <source>
        <dbReference type="ARBA" id="ARBA00000085"/>
    </source>
</evidence>
<dbReference type="InterPro" id="IPR004358">
    <property type="entry name" value="Sig_transdc_His_kin-like_C"/>
</dbReference>
<dbReference type="CDD" id="cd00082">
    <property type="entry name" value="HisKA"/>
    <property type="match status" value="1"/>
</dbReference>
<sequence>MSDMPPPDPHSMLFGLSRRWRGTPLWVALVALVLAVLAVLLWMTWQHEQSQVQEATDAAAQTAAADMRQRLGDDMQALQRLMWQTAEGPGWHLQVEALLRTTPEIIRIERRDAHFAVIDAMRSPTYPQQFATIPRSAMSVDAEIACTTARRFSSPAFSRSYFLPSAGGLGVEVVDLCIPQPGEGRSDGTLVATVALPDLLHAAVAPEIVRRHEVMLVESDGTRLARTGARRGAGVFVADRLVDISGFTALLRLDSLSGVPPLIPNLSAALVVMLSAALGGVVVLLVYDVRRRAAAEQALAEALTFRKAMEDSLVTGLRARSADGRITYVNPAFCRMVGFSAEELLGTTVPPYWPPEMVELYARRQAERQAGDTPPREGHETLFMRRGGERFPVLIFEAPLVDARGRRSGWMSTVLDVSAQRRIEELSRQQQDKLQAAARLATMGEMATLLSHELNQPLAAIASYATGSLNLMPAGEQDPPADLETQLMIRQAVARIAEQAERAGRVIRSVHQFVRRRERLRENVRASELLEAVLPLVRLAARRSHTRIAVDVPEPPPRVSCDRTMVEQVLLNLARNGIQAMEDETVAAGDRELRLEVRAQSERWVELRIVDRGPGIPEPIARQLFTPFFTTKPEGMGIGLAMCRTVVEQHGGALDFEAGPDGRGTVFRFTLPAAAPATPPLPSSSSSSPTSPSLPPS</sequence>
<dbReference type="Proteomes" id="UP001516061">
    <property type="component" value="Unassembled WGS sequence"/>
</dbReference>
<keyword evidence="7" id="KW-0067">ATP-binding</keyword>
<dbReference type="PANTHER" id="PTHR43065">
    <property type="entry name" value="SENSOR HISTIDINE KINASE"/>
    <property type="match status" value="1"/>
</dbReference>
<feature type="transmembrane region" description="Helical" evidence="10">
    <location>
        <begin position="25"/>
        <end position="45"/>
    </location>
</feature>
<comment type="catalytic activity">
    <reaction evidence="1">
        <text>ATP + protein L-histidine = ADP + protein N-phospho-L-histidine.</text>
        <dbReference type="EC" id="2.7.13.3"/>
    </reaction>
</comment>
<name>A0ABX2FXC4_9BURK</name>
<feature type="domain" description="PAS" evidence="12">
    <location>
        <begin position="301"/>
        <end position="356"/>
    </location>
</feature>
<dbReference type="SUPFAM" id="SSF55785">
    <property type="entry name" value="PYP-like sensor domain (PAS domain)"/>
    <property type="match status" value="1"/>
</dbReference>
<dbReference type="GO" id="GO:0004673">
    <property type="term" value="F:protein histidine kinase activity"/>
    <property type="evidence" value="ECO:0007669"/>
    <property type="project" value="UniProtKB-EC"/>
</dbReference>
<dbReference type="PROSITE" id="PS50112">
    <property type="entry name" value="PAS"/>
    <property type="match status" value="1"/>
</dbReference>
<proteinExistence type="predicted"/>
<dbReference type="CDD" id="cd00130">
    <property type="entry name" value="PAS"/>
    <property type="match status" value="1"/>
</dbReference>
<dbReference type="InterPro" id="IPR003661">
    <property type="entry name" value="HisK_dim/P_dom"/>
</dbReference>
<feature type="domain" description="Histidine kinase" evidence="11">
    <location>
        <begin position="449"/>
        <end position="675"/>
    </location>
</feature>
<evidence type="ECO:0000259" key="12">
    <source>
        <dbReference type="PROSITE" id="PS50112"/>
    </source>
</evidence>
<dbReference type="PANTHER" id="PTHR43065:SF10">
    <property type="entry name" value="PEROXIDE STRESS-ACTIVATED HISTIDINE KINASE MAK3"/>
    <property type="match status" value="1"/>
</dbReference>
<dbReference type="PROSITE" id="PS50113">
    <property type="entry name" value="PAC"/>
    <property type="match status" value="1"/>
</dbReference>
<evidence type="ECO:0000256" key="4">
    <source>
        <dbReference type="ARBA" id="ARBA00022679"/>
    </source>
</evidence>
<dbReference type="InterPro" id="IPR005467">
    <property type="entry name" value="His_kinase_dom"/>
</dbReference>
<evidence type="ECO:0000256" key="6">
    <source>
        <dbReference type="ARBA" id="ARBA00022777"/>
    </source>
</evidence>
<dbReference type="InterPro" id="IPR036890">
    <property type="entry name" value="HATPase_C_sf"/>
</dbReference>
<evidence type="ECO:0000259" key="11">
    <source>
        <dbReference type="PROSITE" id="PS50109"/>
    </source>
</evidence>
<keyword evidence="10" id="KW-0472">Membrane</keyword>
<organism evidence="14 15">
    <name type="scientific">Sphaerotilus uruguayifluvii</name>
    <dbReference type="NCBI Taxonomy" id="2735897"/>
    <lineage>
        <taxon>Bacteria</taxon>
        <taxon>Pseudomonadati</taxon>
        <taxon>Pseudomonadota</taxon>
        <taxon>Betaproteobacteria</taxon>
        <taxon>Burkholderiales</taxon>
        <taxon>Sphaerotilaceae</taxon>
        <taxon>Sphaerotilus</taxon>
    </lineage>
</organism>
<evidence type="ECO:0000259" key="13">
    <source>
        <dbReference type="PROSITE" id="PS50113"/>
    </source>
</evidence>
<dbReference type="Pfam" id="PF02518">
    <property type="entry name" value="HATPase_c"/>
    <property type="match status" value="1"/>
</dbReference>
<keyword evidence="4 14" id="KW-0808">Transferase</keyword>
<feature type="region of interest" description="Disordered" evidence="9">
    <location>
        <begin position="673"/>
        <end position="697"/>
    </location>
</feature>
<keyword evidence="6 14" id="KW-0418">Kinase</keyword>
<dbReference type="Gene3D" id="3.30.450.20">
    <property type="entry name" value="PAS domain"/>
    <property type="match status" value="1"/>
</dbReference>
<dbReference type="Gene3D" id="3.30.565.10">
    <property type="entry name" value="Histidine kinase-like ATPase, C-terminal domain"/>
    <property type="match status" value="1"/>
</dbReference>
<dbReference type="InterPro" id="IPR035965">
    <property type="entry name" value="PAS-like_dom_sf"/>
</dbReference>
<feature type="domain" description="PAC" evidence="13">
    <location>
        <begin position="377"/>
        <end position="429"/>
    </location>
</feature>
<dbReference type="Pfam" id="PF00989">
    <property type="entry name" value="PAS"/>
    <property type="match status" value="1"/>
</dbReference>
<dbReference type="Pfam" id="PF00512">
    <property type="entry name" value="HisKA"/>
    <property type="match status" value="1"/>
</dbReference>
<keyword evidence="10" id="KW-0812">Transmembrane</keyword>
<evidence type="ECO:0000256" key="5">
    <source>
        <dbReference type="ARBA" id="ARBA00022741"/>
    </source>
</evidence>
<dbReference type="InterPro" id="IPR036097">
    <property type="entry name" value="HisK_dim/P_sf"/>
</dbReference>
<keyword evidence="15" id="KW-1185">Reference proteome</keyword>
<keyword evidence="10" id="KW-1133">Transmembrane helix</keyword>
<evidence type="ECO:0000256" key="3">
    <source>
        <dbReference type="ARBA" id="ARBA00022553"/>
    </source>
</evidence>
<dbReference type="SMART" id="SM00091">
    <property type="entry name" value="PAS"/>
    <property type="match status" value="1"/>
</dbReference>
<dbReference type="SUPFAM" id="SSF55874">
    <property type="entry name" value="ATPase domain of HSP90 chaperone/DNA topoisomerase II/histidine kinase"/>
    <property type="match status" value="1"/>
</dbReference>
<evidence type="ECO:0000256" key="9">
    <source>
        <dbReference type="SAM" id="MobiDB-lite"/>
    </source>
</evidence>
<dbReference type="InterPro" id="IPR003594">
    <property type="entry name" value="HATPase_dom"/>
</dbReference>
<dbReference type="PROSITE" id="PS50109">
    <property type="entry name" value="HIS_KIN"/>
    <property type="match status" value="1"/>
</dbReference>
<feature type="transmembrane region" description="Helical" evidence="10">
    <location>
        <begin position="266"/>
        <end position="287"/>
    </location>
</feature>
<protein>
    <recommendedName>
        <fullName evidence="2">histidine kinase</fullName>
        <ecNumber evidence="2">2.7.13.3</ecNumber>
    </recommendedName>
</protein>
<dbReference type="NCBIfam" id="TIGR00229">
    <property type="entry name" value="sensory_box"/>
    <property type="match status" value="1"/>
</dbReference>
<dbReference type="InterPro" id="IPR013767">
    <property type="entry name" value="PAS_fold"/>
</dbReference>
<accession>A0ABX2FXC4</accession>
<dbReference type="RefSeq" id="WP_286180390.1">
    <property type="nucleotide sequence ID" value="NZ_JABSNM010000001.1"/>
</dbReference>
<evidence type="ECO:0000313" key="15">
    <source>
        <dbReference type="Proteomes" id="UP001516061"/>
    </source>
</evidence>
<dbReference type="SUPFAM" id="SSF47384">
    <property type="entry name" value="Homodimeric domain of signal transducing histidine kinase"/>
    <property type="match status" value="1"/>
</dbReference>
<dbReference type="InterPro" id="IPR000014">
    <property type="entry name" value="PAS"/>
</dbReference>
<evidence type="ECO:0000313" key="14">
    <source>
        <dbReference type="EMBL" id="NRT54676.1"/>
    </source>
</evidence>
<gene>
    <name evidence="14" type="ORF">HNQ01_000383</name>
</gene>
<dbReference type="PRINTS" id="PR00344">
    <property type="entry name" value="BCTRLSENSOR"/>
</dbReference>
<dbReference type="SMART" id="SM00388">
    <property type="entry name" value="HisKA"/>
    <property type="match status" value="1"/>
</dbReference>